<gene>
    <name evidence="2" type="ORF">JXQ802_LOCUS57404</name>
    <name evidence="1" type="ORF">PYM288_LOCUS40805</name>
</gene>
<dbReference type="EMBL" id="CAJNOL010014951">
    <property type="protein sequence ID" value="CAF1669819.1"/>
    <property type="molecule type" value="Genomic_DNA"/>
</dbReference>
<comment type="caution">
    <text evidence="2">The sequence shown here is derived from an EMBL/GenBank/DDBJ whole genome shotgun (WGS) entry which is preliminary data.</text>
</comment>
<evidence type="ECO:0000313" key="3">
    <source>
        <dbReference type="Proteomes" id="UP000663870"/>
    </source>
</evidence>
<evidence type="ECO:0000313" key="1">
    <source>
        <dbReference type="EMBL" id="CAF1541867.1"/>
    </source>
</evidence>
<proteinExistence type="predicted"/>
<organism evidence="2 3">
    <name type="scientific">Rotaria sordida</name>
    <dbReference type="NCBI Taxonomy" id="392033"/>
    <lineage>
        <taxon>Eukaryota</taxon>
        <taxon>Metazoa</taxon>
        <taxon>Spiralia</taxon>
        <taxon>Gnathifera</taxon>
        <taxon>Rotifera</taxon>
        <taxon>Eurotatoria</taxon>
        <taxon>Bdelloidea</taxon>
        <taxon>Philodinida</taxon>
        <taxon>Philodinidae</taxon>
        <taxon>Rotaria</taxon>
    </lineage>
</organism>
<protein>
    <submittedName>
        <fullName evidence="2">Uncharacterized protein</fullName>
    </submittedName>
</protein>
<keyword evidence="3" id="KW-1185">Reference proteome</keyword>
<dbReference type="Proteomes" id="UP000663854">
    <property type="component" value="Unassembled WGS sequence"/>
</dbReference>
<evidence type="ECO:0000313" key="2">
    <source>
        <dbReference type="EMBL" id="CAF1669819.1"/>
    </source>
</evidence>
<reference evidence="2" key="1">
    <citation type="submission" date="2021-02" db="EMBL/GenBank/DDBJ databases">
        <authorList>
            <person name="Nowell W R."/>
        </authorList>
    </citation>
    <scope>NUCLEOTIDE SEQUENCE</scope>
</reference>
<sequence>NFTFEPSLTITILSGKTRKCNEKIEYLSRNERSTNISINRKQLHRDILPNIEKLRLI</sequence>
<dbReference type="EMBL" id="CAJNOH010013060">
    <property type="protein sequence ID" value="CAF1541867.1"/>
    <property type="molecule type" value="Genomic_DNA"/>
</dbReference>
<dbReference type="Proteomes" id="UP000663870">
    <property type="component" value="Unassembled WGS sequence"/>
</dbReference>
<feature type="non-terminal residue" evidence="2">
    <location>
        <position position="1"/>
    </location>
</feature>
<name>A0A816G554_9BILA</name>
<accession>A0A816G554</accession>
<dbReference type="AlphaFoldDB" id="A0A816G554"/>